<protein>
    <submittedName>
        <fullName evidence="2">Malate synthase A</fullName>
    </submittedName>
</protein>
<name>A0A6S7IEY1_PARCT</name>
<dbReference type="GO" id="GO:0004474">
    <property type="term" value="F:malate synthase activity"/>
    <property type="evidence" value="ECO:0007669"/>
    <property type="project" value="InterPro"/>
</dbReference>
<evidence type="ECO:0000313" key="3">
    <source>
        <dbReference type="Proteomes" id="UP001152795"/>
    </source>
</evidence>
<organism evidence="2 3">
    <name type="scientific">Paramuricea clavata</name>
    <name type="common">Red gorgonian</name>
    <name type="synonym">Violescent sea-whip</name>
    <dbReference type="NCBI Taxonomy" id="317549"/>
    <lineage>
        <taxon>Eukaryota</taxon>
        <taxon>Metazoa</taxon>
        <taxon>Cnidaria</taxon>
        <taxon>Anthozoa</taxon>
        <taxon>Octocorallia</taxon>
        <taxon>Malacalcyonacea</taxon>
        <taxon>Plexauridae</taxon>
        <taxon>Paramuricea</taxon>
    </lineage>
</organism>
<dbReference type="GO" id="GO:0005737">
    <property type="term" value="C:cytoplasm"/>
    <property type="evidence" value="ECO:0007669"/>
    <property type="project" value="TreeGrafter"/>
</dbReference>
<sequence length="117" mass="13202">VARGIYVVSLVSNQRNGRGVNVMNNLMEATATAEISRGQLWQWLRHSVILDNGETFTPNMYRAIRAEILQREGGSGKERLQQAAEISDYLVLSSEMEEFMTLPAYKLLDNPQAKLQC</sequence>
<evidence type="ECO:0000259" key="1">
    <source>
        <dbReference type="Pfam" id="PF20659"/>
    </source>
</evidence>
<keyword evidence="3" id="KW-1185">Reference proteome</keyword>
<reference evidence="2" key="1">
    <citation type="submission" date="2020-04" db="EMBL/GenBank/DDBJ databases">
        <authorList>
            <person name="Alioto T."/>
            <person name="Alioto T."/>
            <person name="Gomez Garrido J."/>
        </authorList>
    </citation>
    <scope>NUCLEOTIDE SEQUENCE</scope>
    <source>
        <strain evidence="2">A484AB</strain>
    </source>
</reference>
<gene>
    <name evidence="2" type="ORF">PACLA_8A006772</name>
</gene>
<evidence type="ECO:0000313" key="2">
    <source>
        <dbReference type="EMBL" id="CAB4015653.1"/>
    </source>
</evidence>
<dbReference type="Proteomes" id="UP001152795">
    <property type="component" value="Unassembled WGS sequence"/>
</dbReference>
<accession>A0A6S7IEY1</accession>
<feature type="non-terminal residue" evidence="2">
    <location>
        <position position="1"/>
    </location>
</feature>
<dbReference type="Pfam" id="PF20659">
    <property type="entry name" value="MS_C"/>
    <property type="match status" value="1"/>
</dbReference>
<dbReference type="InterPro" id="IPR011076">
    <property type="entry name" value="Malate_synth_sf"/>
</dbReference>
<dbReference type="SUPFAM" id="SSF51645">
    <property type="entry name" value="Malate synthase G"/>
    <property type="match status" value="1"/>
</dbReference>
<dbReference type="InterPro" id="IPR006252">
    <property type="entry name" value="Malate_synthA"/>
</dbReference>
<dbReference type="EMBL" id="CACRXK020008795">
    <property type="protein sequence ID" value="CAB4015653.1"/>
    <property type="molecule type" value="Genomic_DNA"/>
</dbReference>
<dbReference type="OrthoDB" id="4078635at2759"/>
<dbReference type="InterPro" id="IPR044856">
    <property type="entry name" value="Malate_synth_C_sf"/>
</dbReference>
<comment type="caution">
    <text evidence="2">The sequence shown here is derived from an EMBL/GenBank/DDBJ whole genome shotgun (WGS) entry which is preliminary data.</text>
</comment>
<dbReference type="GO" id="GO:0006097">
    <property type="term" value="P:glyoxylate cycle"/>
    <property type="evidence" value="ECO:0007669"/>
    <property type="project" value="InterPro"/>
</dbReference>
<dbReference type="PANTHER" id="PTHR42902">
    <property type="entry name" value="MALATE SYNTHASE"/>
    <property type="match status" value="1"/>
</dbReference>
<dbReference type="AlphaFoldDB" id="A0A6S7IEY1"/>
<feature type="domain" description="Malate synthase C-terminal" evidence="1">
    <location>
        <begin position="16"/>
        <end position="107"/>
    </location>
</feature>
<dbReference type="PANTHER" id="PTHR42902:SF1">
    <property type="entry name" value="MALATE SYNTHASE 1-RELATED"/>
    <property type="match status" value="1"/>
</dbReference>
<proteinExistence type="predicted"/>
<dbReference type="InterPro" id="IPR048355">
    <property type="entry name" value="MS_C"/>
</dbReference>
<dbReference type="Gene3D" id="1.20.1220.12">
    <property type="entry name" value="Malate synthase, domain III"/>
    <property type="match status" value="1"/>
</dbReference>